<name>A0A1G6SJ48_9RHOB</name>
<gene>
    <name evidence="3" type="ORF">SAMN04488239_105297</name>
</gene>
<dbReference type="STRING" id="639004.SAMN04488239_105297"/>
<dbReference type="Pfam" id="PF00174">
    <property type="entry name" value="Oxidored_molyb"/>
    <property type="match status" value="1"/>
</dbReference>
<sequence>MLTRQGFLTAIALAVFPLLPSSGICAEPLAVPTEEIVLEVSGNIGNANAGTVAQFDLQMLRGMRQVSYETTTLWTEGVTRFTGVPLKEILRLLNVTDGVLRARAINEYAVDIPVETIEPNVPLLAFEMNGQTMSRRDKGPLWIVYPYDSDEAYRSETVYTRSIWQLDRIEVTD</sequence>
<protein>
    <recommendedName>
        <fullName evidence="2">Oxidoreductase molybdopterin-binding domain-containing protein</fullName>
    </recommendedName>
</protein>
<evidence type="ECO:0000313" key="3">
    <source>
        <dbReference type="EMBL" id="SDD16932.1"/>
    </source>
</evidence>
<feature type="signal peptide" evidence="1">
    <location>
        <begin position="1"/>
        <end position="26"/>
    </location>
</feature>
<organism evidence="3 4">
    <name type="scientific">Ruegeria marina</name>
    <dbReference type="NCBI Taxonomy" id="639004"/>
    <lineage>
        <taxon>Bacteria</taxon>
        <taxon>Pseudomonadati</taxon>
        <taxon>Pseudomonadota</taxon>
        <taxon>Alphaproteobacteria</taxon>
        <taxon>Rhodobacterales</taxon>
        <taxon>Roseobacteraceae</taxon>
        <taxon>Ruegeria</taxon>
    </lineage>
</organism>
<evidence type="ECO:0000313" key="4">
    <source>
        <dbReference type="Proteomes" id="UP000199628"/>
    </source>
</evidence>
<dbReference type="Proteomes" id="UP000199628">
    <property type="component" value="Unassembled WGS sequence"/>
</dbReference>
<evidence type="ECO:0000259" key="2">
    <source>
        <dbReference type="Pfam" id="PF00174"/>
    </source>
</evidence>
<dbReference type="InterPro" id="IPR000572">
    <property type="entry name" value="OxRdtase_Mopterin-bd_dom"/>
</dbReference>
<dbReference type="EMBL" id="FMZV01000005">
    <property type="protein sequence ID" value="SDD16932.1"/>
    <property type="molecule type" value="Genomic_DNA"/>
</dbReference>
<proteinExistence type="predicted"/>
<keyword evidence="4" id="KW-1185">Reference proteome</keyword>
<feature type="domain" description="Oxidoreductase molybdopterin-binding" evidence="2">
    <location>
        <begin position="74"/>
        <end position="146"/>
    </location>
</feature>
<accession>A0A1G6SJ48</accession>
<evidence type="ECO:0000256" key="1">
    <source>
        <dbReference type="SAM" id="SignalP"/>
    </source>
</evidence>
<reference evidence="4" key="1">
    <citation type="submission" date="2016-10" db="EMBL/GenBank/DDBJ databases">
        <authorList>
            <person name="Varghese N."/>
            <person name="Submissions S."/>
        </authorList>
    </citation>
    <scope>NUCLEOTIDE SEQUENCE [LARGE SCALE GENOMIC DNA]</scope>
    <source>
        <strain evidence="4">CGMCC 1.9108</strain>
    </source>
</reference>
<dbReference type="InterPro" id="IPR036374">
    <property type="entry name" value="OxRdtase_Mopterin-bd_sf"/>
</dbReference>
<dbReference type="OrthoDB" id="9798763at2"/>
<keyword evidence="1" id="KW-0732">Signal</keyword>
<dbReference type="AlphaFoldDB" id="A0A1G6SJ48"/>
<dbReference type="SUPFAM" id="SSF56524">
    <property type="entry name" value="Oxidoreductase molybdopterin-binding domain"/>
    <property type="match status" value="1"/>
</dbReference>
<dbReference type="Gene3D" id="3.90.420.10">
    <property type="entry name" value="Oxidoreductase, molybdopterin-binding domain"/>
    <property type="match status" value="1"/>
</dbReference>
<feature type="chain" id="PRO_5011729500" description="Oxidoreductase molybdopterin-binding domain-containing protein" evidence="1">
    <location>
        <begin position="27"/>
        <end position="173"/>
    </location>
</feature>
<dbReference type="RefSeq" id="WP_093030273.1">
    <property type="nucleotide sequence ID" value="NZ_FMZV01000005.1"/>
</dbReference>